<proteinExistence type="predicted"/>
<feature type="compositionally biased region" description="Basic and acidic residues" evidence="1">
    <location>
        <begin position="145"/>
        <end position="156"/>
    </location>
</feature>
<evidence type="ECO:0000313" key="3">
    <source>
        <dbReference type="Proteomes" id="UP000326198"/>
    </source>
</evidence>
<feature type="region of interest" description="Disordered" evidence="1">
    <location>
        <begin position="54"/>
        <end position="75"/>
    </location>
</feature>
<dbReference type="OrthoDB" id="4501861at2759"/>
<gene>
    <name evidence="2" type="ORF">BDV26DRAFT_285812</name>
</gene>
<accession>A0A5N7ARX6</accession>
<dbReference type="EMBL" id="ML736350">
    <property type="protein sequence ID" value="KAE8372607.1"/>
    <property type="molecule type" value="Genomic_DNA"/>
</dbReference>
<dbReference type="AlphaFoldDB" id="A0A5N7ARX6"/>
<feature type="region of interest" description="Disordered" evidence="1">
    <location>
        <begin position="1"/>
        <end position="21"/>
    </location>
</feature>
<name>A0A5N7ARX6_9EURO</name>
<protein>
    <submittedName>
        <fullName evidence="2">Uncharacterized protein</fullName>
    </submittedName>
</protein>
<keyword evidence="3" id="KW-1185">Reference proteome</keyword>
<evidence type="ECO:0000313" key="2">
    <source>
        <dbReference type="EMBL" id="KAE8372607.1"/>
    </source>
</evidence>
<reference evidence="2 3" key="1">
    <citation type="submission" date="2019-04" db="EMBL/GenBank/DDBJ databases">
        <title>Friends and foes A comparative genomics studyof 23 Aspergillus species from section Flavi.</title>
        <authorList>
            <consortium name="DOE Joint Genome Institute"/>
            <person name="Kjaerbolling I."/>
            <person name="Vesth T."/>
            <person name="Frisvad J.C."/>
            <person name="Nybo J.L."/>
            <person name="Theobald S."/>
            <person name="Kildgaard S."/>
            <person name="Isbrandt T."/>
            <person name="Kuo A."/>
            <person name="Sato A."/>
            <person name="Lyhne E.K."/>
            <person name="Kogle M.E."/>
            <person name="Wiebenga A."/>
            <person name="Kun R.S."/>
            <person name="Lubbers R.J."/>
            <person name="Makela M.R."/>
            <person name="Barry K."/>
            <person name="Chovatia M."/>
            <person name="Clum A."/>
            <person name="Daum C."/>
            <person name="Haridas S."/>
            <person name="He G."/>
            <person name="LaButti K."/>
            <person name="Lipzen A."/>
            <person name="Mondo S."/>
            <person name="Riley R."/>
            <person name="Salamov A."/>
            <person name="Simmons B.A."/>
            <person name="Magnuson J.K."/>
            <person name="Henrissat B."/>
            <person name="Mortensen U.H."/>
            <person name="Larsen T.O."/>
            <person name="Devries R.P."/>
            <person name="Grigoriev I.V."/>
            <person name="Machida M."/>
            <person name="Baker S.E."/>
            <person name="Andersen M.R."/>
        </authorList>
    </citation>
    <scope>NUCLEOTIDE SEQUENCE [LARGE SCALE GENOMIC DNA]</scope>
    <source>
        <strain evidence="2 3">IBT 29228</strain>
    </source>
</reference>
<sequence length="326" mass="35717">MCSVDNTGHARTLSKPGSAGGDFELQAKTIAPSQFEVSSQSPSCLDTICLDENGNLEASPMTEPARRTLKTTESGQIDTPISEFSEQARVTILHNKGSDSEPQISEAELPHKLCDAISLDTTPMKKIRARSSKSSVTPLPQSISRNKEFSGMDKESNLSASTTEHNQHDASYIHSRKGTPDDNTAIEPTLPATQMEDGVAEPDALAFSLEEMDRIGAMLYREADAALRDFVNSPCEEACAVEPDSMVSTSLEEHYGQDSVVDPHGGRLEPAGNERQPNQRLIRVSVQFQDQVNRMMAELCDQVEDKAEDFGLASLRRKPLGEWYTE</sequence>
<feature type="compositionally biased region" description="Polar residues" evidence="1">
    <location>
        <begin position="132"/>
        <end position="144"/>
    </location>
</feature>
<feature type="region of interest" description="Disordered" evidence="1">
    <location>
        <begin position="127"/>
        <end position="166"/>
    </location>
</feature>
<organism evidence="2 3">
    <name type="scientific">Aspergillus bertholletiae</name>
    <dbReference type="NCBI Taxonomy" id="1226010"/>
    <lineage>
        <taxon>Eukaryota</taxon>
        <taxon>Fungi</taxon>
        <taxon>Dikarya</taxon>
        <taxon>Ascomycota</taxon>
        <taxon>Pezizomycotina</taxon>
        <taxon>Eurotiomycetes</taxon>
        <taxon>Eurotiomycetidae</taxon>
        <taxon>Eurotiales</taxon>
        <taxon>Aspergillaceae</taxon>
        <taxon>Aspergillus</taxon>
        <taxon>Aspergillus subgen. Circumdati</taxon>
    </lineage>
</organism>
<evidence type="ECO:0000256" key="1">
    <source>
        <dbReference type="SAM" id="MobiDB-lite"/>
    </source>
</evidence>
<dbReference type="Proteomes" id="UP000326198">
    <property type="component" value="Unassembled WGS sequence"/>
</dbReference>